<proteinExistence type="predicted"/>
<evidence type="ECO:0000313" key="1">
    <source>
        <dbReference type="EMBL" id="MEC3863347.1"/>
    </source>
</evidence>
<name>A0ABU6HLU3_9RHOB</name>
<dbReference type="EMBL" id="JAYLLH010000051">
    <property type="protein sequence ID" value="MEC3863347.1"/>
    <property type="molecule type" value="Genomic_DNA"/>
</dbReference>
<dbReference type="Pfam" id="PF07799">
    <property type="entry name" value="DUF1643"/>
    <property type="match status" value="1"/>
</dbReference>
<keyword evidence="2" id="KW-1185">Reference proteome</keyword>
<protein>
    <submittedName>
        <fullName evidence="1">DUF1643 domain-containing protein</fullName>
    </submittedName>
</protein>
<gene>
    <name evidence="1" type="ORF">VK792_18820</name>
</gene>
<reference evidence="1 2" key="1">
    <citation type="submission" date="2024-01" db="EMBL/GenBank/DDBJ databases">
        <title>Mesobacterium rodlantinim sp. nov., isolated from shallow sea hydrothermal systems off Kueishantao Island.</title>
        <authorList>
            <person name="Su Z."/>
            <person name="Tang K."/>
        </authorList>
    </citation>
    <scope>NUCLEOTIDE SEQUENCE [LARGE SCALE GENOMIC DNA]</scope>
    <source>
        <strain evidence="1 2">TK19101</strain>
    </source>
</reference>
<accession>A0ABU6HLU3</accession>
<evidence type="ECO:0000313" key="2">
    <source>
        <dbReference type="Proteomes" id="UP001348149"/>
    </source>
</evidence>
<organism evidence="1 2">
    <name type="scientific">Mesobacterium hydrothermale</name>
    <dbReference type="NCBI Taxonomy" id="3111907"/>
    <lineage>
        <taxon>Bacteria</taxon>
        <taxon>Pseudomonadati</taxon>
        <taxon>Pseudomonadota</taxon>
        <taxon>Alphaproteobacteria</taxon>
        <taxon>Rhodobacterales</taxon>
        <taxon>Roseobacteraceae</taxon>
        <taxon>Mesobacterium</taxon>
    </lineage>
</organism>
<sequence>MIRRRHSTDETRSVALFSDCGAYRYGLSRYWNRDAGTVLFVMLNPSTADHRRNDPTIARCENRARAMGFGTLLIANLFGFRATLPRDLKRAQDPFGPDNDALLRRWHRTADMTIAAWGVHGAFQGADVRGMAQFTGPLHHLGLTKAGHPRHPLYVPNARKPILWER</sequence>
<comment type="caution">
    <text evidence="1">The sequence shown here is derived from an EMBL/GenBank/DDBJ whole genome shotgun (WGS) entry which is preliminary data.</text>
</comment>
<dbReference type="Proteomes" id="UP001348149">
    <property type="component" value="Unassembled WGS sequence"/>
</dbReference>
<dbReference type="RefSeq" id="WP_326299420.1">
    <property type="nucleotide sequence ID" value="NZ_JAYLLH010000051.1"/>
</dbReference>
<dbReference type="InterPro" id="IPR012441">
    <property type="entry name" value="DUF1643"/>
</dbReference>